<dbReference type="STRING" id="1141106.GCA_000308095_02337"/>
<organism evidence="2 3">
    <name type="scientific">Staphylococcus intermedius NCTC 11048</name>
    <dbReference type="NCBI Taxonomy" id="1141106"/>
    <lineage>
        <taxon>Bacteria</taxon>
        <taxon>Bacillati</taxon>
        <taxon>Bacillota</taxon>
        <taxon>Bacilli</taxon>
        <taxon>Bacillales</taxon>
        <taxon>Staphylococcaceae</taxon>
        <taxon>Staphylococcus</taxon>
        <taxon>Staphylococcus intermedius group</taxon>
    </lineage>
</organism>
<accession>A0A380G0Y8</accession>
<name>A0A380G0Y8_STAIN</name>
<dbReference type="Proteomes" id="UP000255549">
    <property type="component" value="Unassembled WGS sequence"/>
</dbReference>
<keyword evidence="1" id="KW-0472">Membrane</keyword>
<dbReference type="OrthoDB" id="9965767at2"/>
<evidence type="ECO:0000313" key="2">
    <source>
        <dbReference type="EMBL" id="SUM43661.1"/>
    </source>
</evidence>
<dbReference type="RefSeq" id="WP_019167502.1">
    <property type="nucleotide sequence ID" value="NZ_CAIB01000042.1"/>
</dbReference>
<evidence type="ECO:0000313" key="3">
    <source>
        <dbReference type="Proteomes" id="UP000255549"/>
    </source>
</evidence>
<reference evidence="2 3" key="1">
    <citation type="submission" date="2018-06" db="EMBL/GenBank/DDBJ databases">
        <authorList>
            <consortium name="Pathogen Informatics"/>
            <person name="Doyle S."/>
        </authorList>
    </citation>
    <scope>NUCLEOTIDE SEQUENCE [LARGE SCALE GENOMIC DNA]</scope>
    <source>
        <strain evidence="3">NCTC 11048</strain>
    </source>
</reference>
<feature type="transmembrane region" description="Helical" evidence="1">
    <location>
        <begin position="43"/>
        <end position="61"/>
    </location>
</feature>
<keyword evidence="1" id="KW-1133">Transmembrane helix</keyword>
<dbReference type="AlphaFoldDB" id="A0A380G0Y8"/>
<gene>
    <name evidence="2" type="ORF">NCTC11048_00084</name>
</gene>
<dbReference type="EMBL" id="UHDP01000001">
    <property type="protein sequence ID" value="SUM43661.1"/>
    <property type="molecule type" value="Genomic_DNA"/>
</dbReference>
<protein>
    <submittedName>
        <fullName evidence="2">Uncharacterized protein</fullName>
    </submittedName>
</protein>
<evidence type="ECO:0000256" key="1">
    <source>
        <dbReference type="SAM" id="Phobius"/>
    </source>
</evidence>
<keyword evidence="1" id="KW-0812">Transmembrane</keyword>
<proteinExistence type="predicted"/>
<keyword evidence="3" id="KW-1185">Reference proteome</keyword>
<sequence length="62" mass="7400">MNEYNKKDEDLDDINAEIEKELNEYDPEHDTKKVKKEYLTMKFVFTLILVLMLASGIIKMFI</sequence>